<reference evidence="4" key="1">
    <citation type="submission" date="2017-02" db="UniProtKB">
        <authorList>
            <consortium name="WormBaseParasite"/>
        </authorList>
    </citation>
    <scope>IDENTIFICATION</scope>
</reference>
<evidence type="ECO:0000313" key="3">
    <source>
        <dbReference type="Proteomes" id="UP000050640"/>
    </source>
</evidence>
<dbReference type="InterPro" id="IPR000326">
    <property type="entry name" value="PAP2/HPO"/>
</dbReference>
<dbReference type="WBParaSite" id="EEL_0000731601-mRNA-1">
    <property type="protein sequence ID" value="EEL_0000731601-mRNA-1"/>
    <property type="gene ID" value="EEL_0000731601"/>
</dbReference>
<dbReference type="AlphaFoldDB" id="A0A0R3RYG1"/>
<keyword evidence="1" id="KW-0472">Membrane</keyword>
<evidence type="ECO:0000259" key="2">
    <source>
        <dbReference type="SMART" id="SM00014"/>
    </source>
</evidence>
<dbReference type="InterPro" id="IPR036938">
    <property type="entry name" value="PAP2/HPO_sf"/>
</dbReference>
<dbReference type="SUPFAM" id="SSF48317">
    <property type="entry name" value="Acid phosphatase/Vanadium-dependent haloperoxidase"/>
    <property type="match status" value="1"/>
</dbReference>
<evidence type="ECO:0000313" key="4">
    <source>
        <dbReference type="WBParaSite" id="EEL_0000731601-mRNA-1"/>
    </source>
</evidence>
<feature type="domain" description="Phosphatidic acid phosphatase type 2/haloperoxidase" evidence="2">
    <location>
        <begin position="139"/>
        <end position="245"/>
    </location>
</feature>
<organism evidence="3 4">
    <name type="scientific">Elaeophora elaphi</name>
    <dbReference type="NCBI Taxonomy" id="1147741"/>
    <lineage>
        <taxon>Eukaryota</taxon>
        <taxon>Metazoa</taxon>
        <taxon>Ecdysozoa</taxon>
        <taxon>Nematoda</taxon>
        <taxon>Chromadorea</taxon>
        <taxon>Rhabditida</taxon>
        <taxon>Spirurina</taxon>
        <taxon>Spiruromorpha</taxon>
        <taxon>Filarioidea</taxon>
        <taxon>Onchocercidae</taxon>
        <taxon>Elaeophora</taxon>
    </lineage>
</organism>
<sequence length="271" mass="30837">MVDSEYREWTKWDKSGRASDSEFKYLLENHKGKVLVQTQLWIWDREITSLMILNTVLDSQSNLRFIFLCMEWSLHGGLWLVFSSFVFLVSLKYNFSVNTRYKLAVLICGECFNILDNISAGLLKPTTPSYNCLSSANFQGLCVDLVIVGIIKGIVRRSRPPFNIKDQLYEAPLVDKFSFPSGHSSRGAMLSVLCLTFCSLPHFITPVVKLFPFILGASRICIGRHYISDVMMGLLLGYAEGKFVQYLPLHTVNLLKQIFIAIFGGNEQRHT</sequence>
<dbReference type="GO" id="GO:0042392">
    <property type="term" value="F:sphingosine-1-phosphate phosphatase activity"/>
    <property type="evidence" value="ECO:0007669"/>
    <property type="project" value="TreeGrafter"/>
</dbReference>
<keyword evidence="1" id="KW-0812">Transmembrane</keyword>
<name>A0A0R3RYG1_9BILA</name>
<dbReference type="Gene3D" id="1.20.144.10">
    <property type="entry name" value="Phosphatidic acid phosphatase type 2/haloperoxidase"/>
    <property type="match status" value="1"/>
</dbReference>
<keyword evidence="3" id="KW-1185">Reference proteome</keyword>
<dbReference type="Proteomes" id="UP000050640">
    <property type="component" value="Unplaced"/>
</dbReference>
<dbReference type="PANTHER" id="PTHR14969:SF13">
    <property type="entry name" value="AT30094P"/>
    <property type="match status" value="1"/>
</dbReference>
<dbReference type="STRING" id="1147741.A0A0R3RYG1"/>
<dbReference type="Pfam" id="PF01569">
    <property type="entry name" value="PAP2"/>
    <property type="match status" value="1"/>
</dbReference>
<dbReference type="SMART" id="SM00014">
    <property type="entry name" value="acidPPc"/>
    <property type="match status" value="1"/>
</dbReference>
<dbReference type="PANTHER" id="PTHR14969">
    <property type="entry name" value="SPHINGOSINE-1-PHOSPHATE PHOSPHOHYDROLASE"/>
    <property type="match status" value="1"/>
</dbReference>
<accession>A0A0R3RYG1</accession>
<evidence type="ECO:0000256" key="1">
    <source>
        <dbReference type="SAM" id="Phobius"/>
    </source>
</evidence>
<keyword evidence="1" id="KW-1133">Transmembrane helix</keyword>
<proteinExistence type="predicted"/>
<protein>
    <submittedName>
        <fullName evidence="4">AcidPPc domain-containing protein</fullName>
    </submittedName>
</protein>
<feature type="transmembrane region" description="Helical" evidence="1">
    <location>
        <begin position="72"/>
        <end position="91"/>
    </location>
</feature>